<feature type="compositionally biased region" description="Pro residues" evidence="7">
    <location>
        <begin position="325"/>
        <end position="345"/>
    </location>
</feature>
<feature type="domain" description="tRNA(Ile)-lysidine/2-thiocytidine synthase N-terminal" evidence="8">
    <location>
        <begin position="37"/>
        <end position="212"/>
    </location>
</feature>
<comment type="caution">
    <text evidence="9">The sequence shown here is derived from an EMBL/GenBank/DDBJ whole genome shotgun (WGS) entry which is preliminary data.</text>
</comment>
<dbReference type="SUPFAM" id="SSF52402">
    <property type="entry name" value="Adenine nucleotide alpha hydrolases-like"/>
    <property type="match status" value="1"/>
</dbReference>
<protein>
    <recommendedName>
        <fullName evidence="6">tRNA(Ile)-lysidine synthase</fullName>
        <ecNumber evidence="6">6.3.4.19</ecNumber>
    </recommendedName>
    <alternativeName>
        <fullName evidence="6">tRNA(Ile)-2-lysyl-cytidine synthase</fullName>
    </alternativeName>
    <alternativeName>
        <fullName evidence="6">tRNA(Ile)-lysidine synthetase</fullName>
    </alternativeName>
</protein>
<dbReference type="RefSeq" id="WP_379487285.1">
    <property type="nucleotide sequence ID" value="NZ_JBHLWK010000012.1"/>
</dbReference>
<evidence type="ECO:0000313" key="9">
    <source>
        <dbReference type="EMBL" id="MFC0204527.1"/>
    </source>
</evidence>
<evidence type="ECO:0000313" key="10">
    <source>
        <dbReference type="Proteomes" id="UP001589798"/>
    </source>
</evidence>
<evidence type="ECO:0000256" key="7">
    <source>
        <dbReference type="SAM" id="MobiDB-lite"/>
    </source>
</evidence>
<dbReference type="Gene3D" id="3.40.50.620">
    <property type="entry name" value="HUPs"/>
    <property type="match status" value="1"/>
</dbReference>
<dbReference type="CDD" id="cd01992">
    <property type="entry name" value="TilS_N"/>
    <property type="match status" value="1"/>
</dbReference>
<evidence type="ECO:0000256" key="2">
    <source>
        <dbReference type="ARBA" id="ARBA00022694"/>
    </source>
</evidence>
<keyword evidence="3 6" id="KW-0547">Nucleotide-binding</keyword>
<dbReference type="Pfam" id="PF01171">
    <property type="entry name" value="ATP_bind_3"/>
    <property type="match status" value="1"/>
</dbReference>
<reference evidence="9 10" key="1">
    <citation type="submission" date="2024-09" db="EMBL/GenBank/DDBJ databases">
        <authorList>
            <person name="Sun Q."/>
            <person name="Mori K."/>
        </authorList>
    </citation>
    <scope>NUCLEOTIDE SEQUENCE [LARGE SCALE GENOMIC DNA]</scope>
    <source>
        <strain evidence="9 10">CCM 7706</strain>
    </source>
</reference>
<dbReference type="InterPro" id="IPR012795">
    <property type="entry name" value="tRNA_Ile_lys_synt_N"/>
</dbReference>
<dbReference type="PANTHER" id="PTHR43033">
    <property type="entry name" value="TRNA(ILE)-LYSIDINE SYNTHASE-RELATED"/>
    <property type="match status" value="1"/>
</dbReference>
<dbReference type="InterPro" id="IPR011063">
    <property type="entry name" value="TilS/TtcA_N"/>
</dbReference>
<evidence type="ECO:0000256" key="5">
    <source>
        <dbReference type="ARBA" id="ARBA00048539"/>
    </source>
</evidence>
<dbReference type="InterPro" id="IPR014729">
    <property type="entry name" value="Rossmann-like_a/b/a_fold"/>
</dbReference>
<comment type="similarity">
    <text evidence="6">Belongs to the tRNA(Ile)-lysidine synthase family.</text>
</comment>
<dbReference type="HAMAP" id="MF_01161">
    <property type="entry name" value="tRNA_Ile_lys_synt"/>
    <property type="match status" value="1"/>
</dbReference>
<gene>
    <name evidence="6 9" type="primary">tilS</name>
    <name evidence="9" type="ORF">ACFFJC_09610</name>
</gene>
<keyword evidence="2 6" id="KW-0819">tRNA processing</keyword>
<proteinExistence type="inferred from homology"/>
<dbReference type="InterPro" id="IPR012094">
    <property type="entry name" value="tRNA_Ile_lys_synt"/>
</dbReference>
<keyword evidence="10" id="KW-1185">Reference proteome</keyword>
<organism evidence="9 10">
    <name type="scientific">Novosphingobium soli</name>
    <dbReference type="NCBI Taxonomy" id="574956"/>
    <lineage>
        <taxon>Bacteria</taxon>
        <taxon>Pseudomonadati</taxon>
        <taxon>Pseudomonadota</taxon>
        <taxon>Alphaproteobacteria</taxon>
        <taxon>Sphingomonadales</taxon>
        <taxon>Sphingomonadaceae</taxon>
        <taxon>Novosphingobium</taxon>
    </lineage>
</organism>
<dbReference type="GO" id="GO:0032267">
    <property type="term" value="F:tRNA(Ile)-lysidine synthase activity"/>
    <property type="evidence" value="ECO:0007669"/>
    <property type="project" value="UniProtKB-EC"/>
</dbReference>
<evidence type="ECO:0000256" key="4">
    <source>
        <dbReference type="ARBA" id="ARBA00022840"/>
    </source>
</evidence>
<dbReference type="NCBIfam" id="TIGR02432">
    <property type="entry name" value="lysidine_TilS_N"/>
    <property type="match status" value="1"/>
</dbReference>
<evidence type="ECO:0000259" key="8">
    <source>
        <dbReference type="Pfam" id="PF01171"/>
    </source>
</evidence>
<keyword evidence="6" id="KW-0963">Cytoplasm</keyword>
<dbReference type="Proteomes" id="UP001589798">
    <property type="component" value="Unassembled WGS sequence"/>
</dbReference>
<name>A0ABV6CUX4_9SPHN</name>
<evidence type="ECO:0000256" key="6">
    <source>
        <dbReference type="HAMAP-Rule" id="MF_01161"/>
    </source>
</evidence>
<feature type="binding site" evidence="6">
    <location>
        <begin position="42"/>
        <end position="47"/>
    </location>
    <ligand>
        <name>ATP</name>
        <dbReference type="ChEBI" id="CHEBI:30616"/>
    </ligand>
</feature>
<keyword evidence="4 6" id="KW-0067">ATP-binding</keyword>
<sequence length="345" mass="36165">MDSPAADRAIGAEELERFRAGLAALWPDGLGEERARIGIAVSGGPDSLALLILAAAALPGRVEAATVDHGLRPESAAEAAAVATACAGLGVPHAILAVTVAAGNVQAEARAARYAALAGWARAQRLAAIATAHHADDQAETLLMRLNRASGVAGLAGARPRGLVPDTELPLLRPVLDWRREELAAVVRGTGLAPVEDPSNADDRFDRVRIRKALAVADWLDVPAMARSAAYLAEADAALDWMAALEWRSCVKAQPMGLRYRPQAPQVVVLRVVARIVRELDGADPRGSAVARLVEALEQGRPASIGALVVRPNAGGWSFARAPVRRPPPPRPQPPLPEPPTEPST</sequence>
<keyword evidence="1 6" id="KW-0436">Ligase</keyword>
<dbReference type="EMBL" id="JBHLWK010000012">
    <property type="protein sequence ID" value="MFC0204527.1"/>
    <property type="molecule type" value="Genomic_DNA"/>
</dbReference>
<evidence type="ECO:0000256" key="3">
    <source>
        <dbReference type="ARBA" id="ARBA00022741"/>
    </source>
</evidence>
<accession>A0ABV6CUX4</accession>
<evidence type="ECO:0000256" key="1">
    <source>
        <dbReference type="ARBA" id="ARBA00022598"/>
    </source>
</evidence>
<comment type="catalytic activity">
    <reaction evidence="5 6">
        <text>cytidine(34) in tRNA(Ile2) + L-lysine + ATP = lysidine(34) in tRNA(Ile2) + AMP + diphosphate + H(+)</text>
        <dbReference type="Rhea" id="RHEA:43744"/>
        <dbReference type="Rhea" id="RHEA-COMP:10625"/>
        <dbReference type="Rhea" id="RHEA-COMP:10670"/>
        <dbReference type="ChEBI" id="CHEBI:15378"/>
        <dbReference type="ChEBI" id="CHEBI:30616"/>
        <dbReference type="ChEBI" id="CHEBI:32551"/>
        <dbReference type="ChEBI" id="CHEBI:33019"/>
        <dbReference type="ChEBI" id="CHEBI:82748"/>
        <dbReference type="ChEBI" id="CHEBI:83665"/>
        <dbReference type="ChEBI" id="CHEBI:456215"/>
        <dbReference type="EC" id="6.3.4.19"/>
    </reaction>
</comment>
<comment type="domain">
    <text evidence="6">The N-terminal region contains the highly conserved SGGXDS motif, predicted to be a P-loop motif involved in ATP binding.</text>
</comment>
<dbReference type="PANTHER" id="PTHR43033:SF5">
    <property type="entry name" value="TRNA(ILE)-LYSIDINE SYNTHETASE"/>
    <property type="match status" value="1"/>
</dbReference>
<comment type="function">
    <text evidence="6">Ligates lysine onto the cytidine present at position 34 of the AUA codon-specific tRNA(Ile) that contains the anticodon CAU, in an ATP-dependent manner. Cytidine is converted to lysidine, thus changing the amino acid specificity of the tRNA from methionine to isoleucine.</text>
</comment>
<comment type="subcellular location">
    <subcellularLocation>
        <location evidence="6">Cytoplasm</location>
    </subcellularLocation>
</comment>
<dbReference type="EC" id="6.3.4.19" evidence="6"/>
<feature type="region of interest" description="Disordered" evidence="7">
    <location>
        <begin position="319"/>
        <end position="345"/>
    </location>
</feature>